<dbReference type="Pfam" id="PF14496">
    <property type="entry name" value="NEL"/>
    <property type="match status" value="1"/>
</dbReference>
<dbReference type="PANTHER" id="PTHR47114:SF2">
    <property type="entry name" value="OLIGODENDROCYTE-MYELIN GLYCOPROTEIN"/>
    <property type="match status" value="1"/>
</dbReference>
<dbReference type="Gene3D" id="1.20.1270.130">
    <property type="entry name" value="Shigella T3SS effector IpaH domain"/>
    <property type="match status" value="1"/>
</dbReference>
<dbReference type="InterPro" id="IPR032675">
    <property type="entry name" value="LRR_dom_sf"/>
</dbReference>
<reference evidence="14 15" key="1">
    <citation type="submission" date="2016-10" db="EMBL/GenBank/DDBJ databases">
        <authorList>
            <person name="de Groot N.N."/>
        </authorList>
    </citation>
    <scope>NUCLEOTIDE SEQUENCE [LARGE SCALE GENOMIC DNA]</scope>
    <source>
        <strain evidence="14 15">R5</strain>
    </source>
</reference>
<comment type="PTM">
    <text evidence="11">Ubiquitinated in the presence of host E1 ubiquitin-activating enzyme, E2 ubiquitin-conjugating enzyme and ubiquitin.</text>
</comment>
<name>A0A1G7F0L9_9BRAD</name>
<dbReference type="Gene3D" id="3.80.10.10">
    <property type="entry name" value="Ribonuclease Inhibitor"/>
    <property type="match status" value="1"/>
</dbReference>
<dbReference type="RefSeq" id="WP_092087142.1">
    <property type="nucleotide sequence ID" value="NZ_FMZW01000032.1"/>
</dbReference>
<dbReference type="InterPro" id="IPR051071">
    <property type="entry name" value="LRR-bact_E3_ubiq_ligases"/>
</dbReference>
<dbReference type="PROSITE" id="PS52053">
    <property type="entry name" value="NEL"/>
    <property type="match status" value="1"/>
</dbReference>
<dbReference type="EMBL" id="FMZW01000032">
    <property type="protein sequence ID" value="SDE69422.1"/>
    <property type="molecule type" value="Genomic_DNA"/>
</dbReference>
<dbReference type="Gene3D" id="1.20.58.90">
    <property type="match status" value="1"/>
</dbReference>
<dbReference type="GO" id="GO:0016567">
    <property type="term" value="P:protein ubiquitination"/>
    <property type="evidence" value="ECO:0007669"/>
    <property type="project" value="InterPro"/>
</dbReference>
<evidence type="ECO:0000256" key="8">
    <source>
        <dbReference type="ARBA" id="ARBA00022786"/>
    </source>
</evidence>
<dbReference type="GO" id="GO:0030430">
    <property type="term" value="C:host cell cytoplasm"/>
    <property type="evidence" value="ECO:0007669"/>
    <property type="project" value="UniProtKB-SubCell"/>
</dbReference>
<proteinExistence type="inferred from homology"/>
<comment type="similarity">
    <text evidence="3 11">Belongs to the LRR-containing bacterial E3 ligase family.</text>
</comment>
<dbReference type="AlphaFoldDB" id="A0A1G7F0L9"/>
<dbReference type="SMART" id="SM00369">
    <property type="entry name" value="LRR_TYP"/>
    <property type="match status" value="4"/>
</dbReference>
<evidence type="ECO:0000256" key="5">
    <source>
        <dbReference type="ARBA" id="ARBA00022614"/>
    </source>
</evidence>
<keyword evidence="6 11" id="KW-0808">Transferase</keyword>
<dbReference type="SUPFAM" id="SSF52058">
    <property type="entry name" value="L domain-like"/>
    <property type="match status" value="1"/>
</dbReference>
<comment type="subcellular location">
    <subcellularLocation>
        <location evidence="1">Host cytoplasm</location>
    </subcellularLocation>
    <subcellularLocation>
        <location evidence="2">Secreted</location>
    </subcellularLocation>
</comment>
<evidence type="ECO:0000256" key="7">
    <source>
        <dbReference type="ARBA" id="ARBA00022737"/>
    </source>
</evidence>
<evidence type="ECO:0000256" key="11">
    <source>
        <dbReference type="PROSITE-ProRule" id="PRU01398"/>
    </source>
</evidence>
<dbReference type="SMART" id="SM00364">
    <property type="entry name" value="LRR_BAC"/>
    <property type="match status" value="8"/>
</dbReference>
<feature type="active site" description="Glycyl thioester intermediate" evidence="11">
    <location>
        <position position="393"/>
    </location>
</feature>
<evidence type="ECO:0000256" key="9">
    <source>
        <dbReference type="ARBA" id="ARBA00022843"/>
    </source>
</evidence>
<dbReference type="Gene3D" id="1.20.58.360">
    <property type="entry name" value="Shigella T3SS effector IpaH defines"/>
    <property type="match status" value="1"/>
</dbReference>
<sequence>MDSFQERQIQRGSASLSASSGQTDRENEASAQWDGVVSGYAESPADSAHANGEIDQTLENWAAEQHVGPLEDREEALRRVNARDEVARLDLESLSLTSLPRLPTEIVVLEVPFNRLTSLPDGLPASLQRLDIRGNQLTSLSALPAELRGLDASSNRLRSLPEVLPTALQFLDVSHNQLPSLPETLPASLQFLYASHNRLTGLPEDLPATLQFLDVCQNRLTALPESLPAMLRFLDVSENQLASLPEDLLTQLGAGARIELGENPLPEQVLTNLDTTLRAEGYTGPTVYLSRDDESDLSGTDDGQADDLAETVAAWLRSDPKQGDREVLATWQSFAEEPGAQEYAFFLEKLFDSVNSGNEQFQQSVADDLRLAATNPQLRAQYFQLALDANQSCEDRRTLTWNGMQTARLIADVENGAYDDTARLPDLVDLGRIMFRLDALERIAREKTHSLQSAYNVEDIDAVEVYLAYQNKLRDRLGLQHVAPAMRYFEVSGVTDADVDSAETSVLTKEAAEFAGYLATDWQPWDGLVRRIAPEEYAMMQGQLIDAMGEEFDNRLEQQLADKGLAGSASDLVEDAKRELGAEIRKEIAREIKGALRDKVLNDHGVKL</sequence>
<dbReference type="InterPro" id="IPR001611">
    <property type="entry name" value="Leu-rich_rpt"/>
</dbReference>
<accession>A0A1G7F0L9</accession>
<evidence type="ECO:0000313" key="15">
    <source>
        <dbReference type="Proteomes" id="UP000199245"/>
    </source>
</evidence>
<keyword evidence="14" id="KW-0436">Ligase</keyword>
<evidence type="ECO:0000313" key="14">
    <source>
        <dbReference type="EMBL" id="SDE69422.1"/>
    </source>
</evidence>
<protein>
    <submittedName>
        <fullName evidence="14">C-terminal novel E3 ligase, LRR-interacting</fullName>
    </submittedName>
</protein>
<keyword evidence="10 11" id="KW-1035">Host cytoplasm</keyword>
<evidence type="ECO:0000256" key="4">
    <source>
        <dbReference type="ARBA" id="ARBA00022525"/>
    </source>
</evidence>
<evidence type="ECO:0000259" key="13">
    <source>
        <dbReference type="PROSITE" id="PS52053"/>
    </source>
</evidence>
<evidence type="ECO:0000256" key="3">
    <source>
        <dbReference type="ARBA" id="ARBA00009868"/>
    </source>
</evidence>
<dbReference type="InterPro" id="IPR003591">
    <property type="entry name" value="Leu-rich_rpt_typical-subtyp"/>
</dbReference>
<dbReference type="PROSITE" id="PS51450">
    <property type="entry name" value="LRR"/>
    <property type="match status" value="1"/>
</dbReference>
<dbReference type="GO" id="GO:0005576">
    <property type="term" value="C:extracellular region"/>
    <property type="evidence" value="ECO:0007669"/>
    <property type="project" value="UniProtKB-SubCell"/>
</dbReference>
<feature type="domain" description="NEL" evidence="13">
    <location>
        <begin position="307"/>
        <end position="608"/>
    </location>
</feature>
<keyword evidence="7" id="KW-0677">Repeat</keyword>
<feature type="compositionally biased region" description="Polar residues" evidence="12">
    <location>
        <begin position="10"/>
        <end position="22"/>
    </location>
</feature>
<gene>
    <name evidence="14" type="ORF">SAMN05216337_103226</name>
</gene>
<keyword evidence="4 11" id="KW-0964">Secreted</keyword>
<dbReference type="PANTHER" id="PTHR47114">
    <property type="match status" value="1"/>
</dbReference>
<dbReference type="Proteomes" id="UP000199245">
    <property type="component" value="Unassembled WGS sequence"/>
</dbReference>
<evidence type="ECO:0000256" key="10">
    <source>
        <dbReference type="ARBA" id="ARBA00023200"/>
    </source>
</evidence>
<keyword evidence="8 11" id="KW-0833">Ubl conjugation pathway</keyword>
<keyword evidence="5" id="KW-0433">Leucine-rich repeat</keyword>
<dbReference type="GO" id="GO:0016874">
    <property type="term" value="F:ligase activity"/>
    <property type="evidence" value="ECO:0007669"/>
    <property type="project" value="UniProtKB-KW"/>
</dbReference>
<dbReference type="GO" id="GO:0004842">
    <property type="term" value="F:ubiquitin-protein transferase activity"/>
    <property type="evidence" value="ECO:0007669"/>
    <property type="project" value="UniProtKB-UniRule"/>
</dbReference>
<keyword evidence="9 11" id="KW-0832">Ubl conjugation</keyword>
<dbReference type="InterPro" id="IPR029487">
    <property type="entry name" value="NEL_dom"/>
</dbReference>
<feature type="region of interest" description="Disordered" evidence="12">
    <location>
        <begin position="1"/>
        <end position="48"/>
    </location>
</feature>
<organism evidence="14 15">
    <name type="scientific">Bradyrhizobium brasilense</name>
    <dbReference type="NCBI Taxonomy" id="1419277"/>
    <lineage>
        <taxon>Bacteria</taxon>
        <taxon>Pseudomonadati</taxon>
        <taxon>Pseudomonadota</taxon>
        <taxon>Alphaproteobacteria</taxon>
        <taxon>Hyphomicrobiales</taxon>
        <taxon>Nitrobacteraceae</taxon>
        <taxon>Bradyrhizobium</taxon>
    </lineage>
</organism>
<evidence type="ECO:0000256" key="6">
    <source>
        <dbReference type="ARBA" id="ARBA00022679"/>
    </source>
</evidence>
<evidence type="ECO:0000256" key="1">
    <source>
        <dbReference type="ARBA" id="ARBA00004192"/>
    </source>
</evidence>
<evidence type="ECO:0000256" key="12">
    <source>
        <dbReference type="SAM" id="MobiDB-lite"/>
    </source>
</evidence>
<evidence type="ECO:0000256" key="2">
    <source>
        <dbReference type="ARBA" id="ARBA00004613"/>
    </source>
</evidence>